<feature type="non-terminal residue" evidence="1">
    <location>
        <position position="1"/>
    </location>
</feature>
<dbReference type="AlphaFoldDB" id="F2DAD3"/>
<accession>F2DAD3</accession>
<proteinExistence type="evidence at transcript level"/>
<sequence>TAPDRLCFSPHGQGQIRGAGAARAAPGLLGGCAGSRRCGGQRQGQGCCRVWEGRGGVPGSGHARQVLGDRRRREVPVVPQRGAGRHVLRRSGGVAAPEAGLLLRPARRRRARQEIAPTPLLCSAPDAVPGMGGNIVFYTRLMWDSTGVWSRVFYCRVTHVYVLLLDLILSKRG</sequence>
<protein>
    <submittedName>
        <fullName evidence="1">Predicted protein</fullName>
    </submittedName>
</protein>
<evidence type="ECO:0000313" key="1">
    <source>
        <dbReference type="EMBL" id="BAJ92054.1"/>
    </source>
</evidence>
<organism evidence="1">
    <name type="scientific">Hordeum vulgare subsp. vulgare</name>
    <name type="common">Domesticated barley</name>
    <dbReference type="NCBI Taxonomy" id="112509"/>
    <lineage>
        <taxon>Eukaryota</taxon>
        <taxon>Viridiplantae</taxon>
        <taxon>Streptophyta</taxon>
        <taxon>Embryophyta</taxon>
        <taxon>Tracheophyta</taxon>
        <taxon>Spermatophyta</taxon>
        <taxon>Magnoliopsida</taxon>
        <taxon>Liliopsida</taxon>
        <taxon>Poales</taxon>
        <taxon>Poaceae</taxon>
        <taxon>BOP clade</taxon>
        <taxon>Pooideae</taxon>
        <taxon>Triticodae</taxon>
        <taxon>Triticeae</taxon>
        <taxon>Hordeinae</taxon>
        <taxon>Hordeum</taxon>
    </lineage>
</organism>
<name>F2DAD3_HORVV</name>
<dbReference type="EMBL" id="AK360846">
    <property type="protein sequence ID" value="BAJ92054.1"/>
    <property type="molecule type" value="mRNA"/>
</dbReference>
<reference evidence="1" key="1">
    <citation type="journal article" date="2011" name="Plant Physiol.">
        <title>Comprehensive sequence analysis of 24,783 barley full-length cDNAs derived from 12 clone libraries.</title>
        <authorList>
            <person name="Matsumoto T."/>
            <person name="Tanaka T."/>
            <person name="Sakai H."/>
            <person name="Amano N."/>
            <person name="Kanamori H."/>
            <person name="Kurita K."/>
            <person name="Kikuta A."/>
            <person name="Kamiya K."/>
            <person name="Yamamoto M."/>
            <person name="Ikawa H."/>
            <person name="Fujii N."/>
            <person name="Hori K."/>
            <person name="Itoh T."/>
            <person name="Sato K."/>
        </authorList>
    </citation>
    <scope>NUCLEOTIDE SEQUENCE</scope>
</reference>